<name>A0A2R4XMJ9_9BURK</name>
<dbReference type="EMBL" id="CP028901">
    <property type="protein sequence ID" value="AWB35032.1"/>
    <property type="molecule type" value="Genomic_DNA"/>
</dbReference>
<proteinExistence type="predicted"/>
<sequence>MSVVMWGVCLALASMPAASVRFIETDQFTLAWTHSIEKVRWEEDYRIVTPEDRSEQKSSRPRLTADHARIRGSAAGMEPPSDARLLDGWYVYQPEQPLEPVLRLTRSGYTADYEWCVNGNCVSMESILPSDGGVTLLYACKNPAALSQ</sequence>
<accession>A0A2R4XMJ9</accession>
<gene>
    <name evidence="3" type="ORF">DBV39_16295</name>
</gene>
<dbReference type="KEGG" id="boz:DBV39_16295"/>
<feature type="signal peptide" evidence="2">
    <location>
        <begin position="1"/>
        <end position="19"/>
    </location>
</feature>
<dbReference type="RefSeq" id="WP_108622442.1">
    <property type="nucleotide sequence ID" value="NZ_CP028901.1"/>
</dbReference>
<protein>
    <submittedName>
        <fullName evidence="3">DUF1850 domain-containing protein</fullName>
    </submittedName>
</protein>
<evidence type="ECO:0000256" key="2">
    <source>
        <dbReference type="SAM" id="SignalP"/>
    </source>
</evidence>
<evidence type="ECO:0000313" key="4">
    <source>
        <dbReference type="Proteomes" id="UP000244571"/>
    </source>
</evidence>
<evidence type="ECO:0000256" key="1">
    <source>
        <dbReference type="SAM" id="MobiDB-lite"/>
    </source>
</evidence>
<keyword evidence="4" id="KW-1185">Reference proteome</keyword>
<dbReference type="Proteomes" id="UP000244571">
    <property type="component" value="Chromosome"/>
</dbReference>
<keyword evidence="2" id="KW-0732">Signal</keyword>
<feature type="chain" id="PRO_5015344611" evidence="2">
    <location>
        <begin position="20"/>
        <end position="148"/>
    </location>
</feature>
<feature type="region of interest" description="Disordered" evidence="1">
    <location>
        <begin position="50"/>
        <end position="78"/>
    </location>
</feature>
<dbReference type="AlphaFoldDB" id="A0A2R4XMJ9"/>
<organism evidence="3 4">
    <name type="scientific">Orrella marina</name>
    <dbReference type="NCBI Taxonomy" id="2163011"/>
    <lineage>
        <taxon>Bacteria</taxon>
        <taxon>Pseudomonadati</taxon>
        <taxon>Pseudomonadota</taxon>
        <taxon>Betaproteobacteria</taxon>
        <taxon>Burkholderiales</taxon>
        <taxon>Alcaligenaceae</taxon>
        <taxon>Orrella</taxon>
    </lineage>
</organism>
<evidence type="ECO:0000313" key="3">
    <source>
        <dbReference type="EMBL" id="AWB35032.1"/>
    </source>
</evidence>
<dbReference type="InterPro" id="IPR015001">
    <property type="entry name" value="DUF1850"/>
</dbReference>
<dbReference type="Pfam" id="PF08905">
    <property type="entry name" value="DUF1850"/>
    <property type="match status" value="1"/>
</dbReference>
<feature type="compositionally biased region" description="Basic and acidic residues" evidence="1">
    <location>
        <begin position="50"/>
        <end position="69"/>
    </location>
</feature>
<reference evidence="3 4" key="1">
    <citation type="submission" date="2018-04" db="EMBL/GenBank/DDBJ databases">
        <title>Bordetella sp. HZ20 isolated from seawater.</title>
        <authorList>
            <person name="Sun C."/>
        </authorList>
    </citation>
    <scope>NUCLEOTIDE SEQUENCE [LARGE SCALE GENOMIC DNA]</scope>
    <source>
        <strain evidence="3 4">HZ20</strain>
    </source>
</reference>
<dbReference type="OrthoDB" id="5298197at2"/>